<dbReference type="Pfam" id="PF01243">
    <property type="entry name" value="PNPOx_N"/>
    <property type="match status" value="1"/>
</dbReference>
<dbReference type="Proteomes" id="UP000184206">
    <property type="component" value="Unassembled WGS sequence"/>
</dbReference>
<dbReference type="AlphaFoldDB" id="A0A1M7KHE9"/>
<evidence type="ECO:0000259" key="6">
    <source>
        <dbReference type="Pfam" id="PF01243"/>
    </source>
</evidence>
<dbReference type="GO" id="GO:0008615">
    <property type="term" value="P:pyridoxine biosynthetic process"/>
    <property type="evidence" value="ECO:0007669"/>
    <property type="project" value="InterPro"/>
</dbReference>
<dbReference type="RefSeq" id="WP_072710932.1">
    <property type="nucleotide sequence ID" value="NZ_FRCF01000018.1"/>
</dbReference>
<dbReference type="InterPro" id="IPR019576">
    <property type="entry name" value="Pyridoxamine_oxidase_dimer_C"/>
</dbReference>
<dbReference type="InterPro" id="IPR011576">
    <property type="entry name" value="Pyridox_Oxase_N"/>
</dbReference>
<organism evidence="8 9">
    <name type="scientific">Lacicoccus alkaliphilus DSM 16010</name>
    <dbReference type="NCBI Taxonomy" id="1123231"/>
    <lineage>
        <taxon>Bacteria</taxon>
        <taxon>Bacillati</taxon>
        <taxon>Bacillota</taxon>
        <taxon>Bacilli</taxon>
        <taxon>Bacillales</taxon>
        <taxon>Salinicoccaceae</taxon>
        <taxon>Lacicoccus</taxon>
    </lineage>
</organism>
<dbReference type="OrthoDB" id="9780392at2"/>
<keyword evidence="4" id="KW-0560">Oxidoreductase</keyword>
<evidence type="ECO:0000313" key="8">
    <source>
        <dbReference type="EMBL" id="SHM64656.1"/>
    </source>
</evidence>
<accession>A0A1M7KHE9</accession>
<feature type="binding site" evidence="5">
    <location>
        <position position="109"/>
    </location>
    <ligand>
        <name>FMN</name>
        <dbReference type="ChEBI" id="CHEBI:58210"/>
    </ligand>
</feature>
<evidence type="ECO:0000259" key="7">
    <source>
        <dbReference type="Pfam" id="PF10590"/>
    </source>
</evidence>
<evidence type="ECO:0000256" key="3">
    <source>
        <dbReference type="ARBA" id="ARBA00022643"/>
    </source>
</evidence>
<feature type="binding site" evidence="5">
    <location>
        <position position="198"/>
    </location>
    <ligand>
        <name>FMN</name>
        <dbReference type="ChEBI" id="CHEBI:58210"/>
    </ligand>
</feature>
<dbReference type="NCBIfam" id="NF004231">
    <property type="entry name" value="PRK05679.1"/>
    <property type="match status" value="1"/>
</dbReference>
<dbReference type="PANTHER" id="PTHR10851">
    <property type="entry name" value="PYRIDOXINE-5-PHOSPHATE OXIDASE"/>
    <property type="match status" value="1"/>
</dbReference>
<keyword evidence="2" id="KW-0285">Flavoprotein</keyword>
<feature type="binding site" evidence="5">
    <location>
        <position position="87"/>
    </location>
    <ligand>
        <name>FMN</name>
        <dbReference type="ChEBI" id="CHEBI:58210"/>
    </ligand>
</feature>
<keyword evidence="9" id="KW-1185">Reference proteome</keyword>
<dbReference type="STRING" id="1123231.SAMN02745189_02538"/>
<evidence type="ECO:0000256" key="2">
    <source>
        <dbReference type="ARBA" id="ARBA00022630"/>
    </source>
</evidence>
<dbReference type="InterPro" id="IPR012349">
    <property type="entry name" value="Split_barrel_FMN-bd"/>
</dbReference>
<dbReference type="Pfam" id="PF10590">
    <property type="entry name" value="PNP_phzG_C"/>
    <property type="match status" value="1"/>
</dbReference>
<gene>
    <name evidence="8" type="ORF">SAMN02745189_02538</name>
</gene>
<evidence type="ECO:0000256" key="1">
    <source>
        <dbReference type="ARBA" id="ARBA00007301"/>
    </source>
</evidence>
<evidence type="ECO:0000256" key="4">
    <source>
        <dbReference type="ARBA" id="ARBA00023002"/>
    </source>
</evidence>
<feature type="binding site" evidence="5">
    <location>
        <begin position="144"/>
        <end position="145"/>
    </location>
    <ligand>
        <name>FMN</name>
        <dbReference type="ChEBI" id="CHEBI:58210"/>
    </ligand>
</feature>
<dbReference type="GO" id="GO:0010181">
    <property type="term" value="F:FMN binding"/>
    <property type="evidence" value="ECO:0007669"/>
    <property type="project" value="InterPro"/>
</dbReference>
<comment type="cofactor">
    <cofactor evidence="5">
        <name>FMN</name>
        <dbReference type="ChEBI" id="CHEBI:58210"/>
    </cofactor>
    <text evidence="5">Binds 1 FMN per subunit.</text>
</comment>
<dbReference type="InterPro" id="IPR000659">
    <property type="entry name" value="Pyridox_Oxase"/>
</dbReference>
<dbReference type="GO" id="GO:0004733">
    <property type="term" value="F:pyridoxamine phosphate oxidase activity"/>
    <property type="evidence" value="ECO:0007669"/>
    <property type="project" value="InterPro"/>
</dbReference>
<dbReference type="Gene3D" id="2.30.110.10">
    <property type="entry name" value="Electron Transport, Fmn-binding Protein, Chain A"/>
    <property type="match status" value="1"/>
</dbReference>
<dbReference type="PIRSF" id="PIRSF000190">
    <property type="entry name" value="Pyd_amn-ph_oxd"/>
    <property type="match status" value="1"/>
</dbReference>
<proteinExistence type="inferred from homology"/>
<dbReference type="SUPFAM" id="SSF50475">
    <property type="entry name" value="FMN-binding split barrel"/>
    <property type="match status" value="1"/>
</dbReference>
<evidence type="ECO:0000256" key="5">
    <source>
        <dbReference type="PIRSR" id="PIRSR000190-2"/>
    </source>
</evidence>
<reference evidence="8 9" key="1">
    <citation type="submission" date="2016-11" db="EMBL/GenBank/DDBJ databases">
        <authorList>
            <person name="Jaros S."/>
            <person name="Januszkiewicz K."/>
            <person name="Wedrychowicz H."/>
        </authorList>
    </citation>
    <scope>NUCLEOTIDE SEQUENCE [LARGE SCALE GENOMIC DNA]</scope>
    <source>
        <strain evidence="8 9">DSM 16010</strain>
    </source>
</reference>
<protein>
    <submittedName>
        <fullName evidence="8">Pyridoxamine 5'-phosphate oxidase</fullName>
    </submittedName>
</protein>
<feature type="domain" description="Pyridoxine 5'-phosphate oxidase dimerisation C-terminal" evidence="7">
    <location>
        <begin position="175"/>
        <end position="215"/>
    </location>
</feature>
<comment type="similarity">
    <text evidence="1">Belongs to the pyridoxamine 5'-phosphate oxidase family.</text>
</comment>
<sequence>MNIKALIYQSPALSGDYPDFDTTKAPEDPFKTFYEWFEHAVKAGVLEPSAFVFSTADTEGEPSARIVNLRDMTPECFIIGSNSESRKGRDLEGDASVAMTFYWRETGRQIRITGRAEAASEEENRKDFLHRHPGSRALSLTAKQSESLGSMEELKEGIQEAEKMVEENPDAFKTWTLYKVIPSHMEFFQARKDLAHVRLKYEKVDGVWQKHLLWP</sequence>
<dbReference type="EMBL" id="FRCF01000018">
    <property type="protein sequence ID" value="SHM64656.1"/>
    <property type="molecule type" value="Genomic_DNA"/>
</dbReference>
<evidence type="ECO:0000313" key="9">
    <source>
        <dbReference type="Proteomes" id="UP000184206"/>
    </source>
</evidence>
<feature type="domain" description="Pyridoxamine 5'-phosphate oxidase N-terminal" evidence="6">
    <location>
        <begin position="38"/>
        <end position="150"/>
    </location>
</feature>
<name>A0A1M7KHE9_9BACL</name>
<feature type="binding site" evidence="5">
    <location>
        <position position="86"/>
    </location>
    <ligand>
        <name>FMN</name>
        <dbReference type="ChEBI" id="CHEBI:58210"/>
    </ligand>
</feature>
<keyword evidence="3 5" id="KW-0288">FMN</keyword>
<dbReference type="PANTHER" id="PTHR10851:SF0">
    <property type="entry name" value="PYRIDOXINE-5'-PHOSPHATE OXIDASE"/>
    <property type="match status" value="1"/>
</dbReference>